<dbReference type="InterPro" id="IPR036322">
    <property type="entry name" value="WD40_repeat_dom_sf"/>
</dbReference>
<dbReference type="GO" id="GO:0003779">
    <property type="term" value="F:actin binding"/>
    <property type="evidence" value="ECO:0007669"/>
    <property type="project" value="TreeGrafter"/>
</dbReference>
<dbReference type="GO" id="GO:0042144">
    <property type="term" value="P:vacuole fusion, non-autophagic"/>
    <property type="evidence" value="ECO:0007669"/>
    <property type="project" value="TreeGrafter"/>
</dbReference>
<sequence>MALYTADWTPLGKNVYYRKIELYSMQWVDKVNISDFVVAAAPFGGPIALTQDRKKLQKVQIANKSNIYIFSASGQVISTIKWNSGPLVHMGWSSSEDLICVLEDGTVLLYDLFGNLTKTTSMGQDVKDTKVLECRIFNSPKFYTGIAVLTGAYNFFLVNNIKDPRLRKMASVPDLDAPPSSWAVIAEERNTKLLVAKDATLYMLSQNEGKCVQVTPTFNNKINAVTEIAVSCNNQRVALFSDSGALWMGTASLEKKFCEFDTQCKARPQQLVWCGSGAVVLFWQVEVENIMLVIGPEKDFMNDIFYTPIHLVPEIDGVRIISNSTHELLQKVPDAVTDVFRIGSLSPSAILLEASNEFRRHSHKADEYIRMIREKDELEEAVECCLKAAGHEFQPSTQKMLLRAASFGKNFIPDIDPEPFVKMCQTLRVLNAVRVNVIGLPITYTQLEFLTTRVLLDRLVLRRHYQYAICICQYLKIPDTEGASRILDHWACYKVKRTNLDPSQTARVIADKLGSTPGISYAEISNKAMDFGHPSLAVKLLDYETRASEQVPLLIKLKQETQAMFKAIESGDTDLIYSVIRYLKTTLSKGDFHMKIRQFPVAHSLFLKLCKEQEPELLRENYCQESDFNSEGHCFVTESYQTKRVEKQSSCLQEALNSYKKAKNDFAIQITEEHLKLLKYQTTFEEKFHEDFKGLSLHQTMKQLLVHREFKHADELRKEFKVPDKRFWWLQITVLADGGDWLELEKFSKSKKSPIGYEPFVEACVKHANVYEAKKYLSKVKEENKIKYCIKAGLLEDAAKVAFEKKDVAALNQIQGLCHGVMDRTISDKITMWRSQLSSKR</sequence>
<comment type="similarity">
    <text evidence="1 4">Belongs to the VPS16 family.</text>
</comment>
<dbReference type="Gene3D" id="2.130.10.10">
    <property type="entry name" value="YVTN repeat-like/Quinoprotein amine dehydrogenase"/>
    <property type="match status" value="1"/>
</dbReference>
<dbReference type="InterPro" id="IPR006925">
    <property type="entry name" value="Vps16_C"/>
</dbReference>
<dbReference type="Gene3D" id="1.10.150.780">
    <property type="entry name" value="Vps16, C-terminal region"/>
    <property type="match status" value="1"/>
</dbReference>
<evidence type="ECO:0000313" key="8">
    <source>
        <dbReference type="Proteomes" id="UP000827092"/>
    </source>
</evidence>
<evidence type="ECO:0000256" key="2">
    <source>
        <dbReference type="ARBA" id="ARBA00017947"/>
    </source>
</evidence>
<dbReference type="FunFam" id="1.10.150.780:FF:000001">
    <property type="entry name" value="Vacuolar protein sorting-associated protein 16 homolog"/>
    <property type="match status" value="1"/>
</dbReference>
<dbReference type="GO" id="GO:0005765">
    <property type="term" value="C:lysosomal membrane"/>
    <property type="evidence" value="ECO:0007669"/>
    <property type="project" value="UniProtKB-SubCell"/>
</dbReference>
<dbReference type="Proteomes" id="UP000827092">
    <property type="component" value="Unassembled WGS sequence"/>
</dbReference>
<evidence type="ECO:0000256" key="4">
    <source>
        <dbReference type="PIRNR" id="PIRNR007949"/>
    </source>
</evidence>
<dbReference type="GO" id="GO:0016197">
    <property type="term" value="P:endosomal transport"/>
    <property type="evidence" value="ECO:0007669"/>
    <property type="project" value="TreeGrafter"/>
</dbReference>
<feature type="domain" description="Vps16 N-terminal" evidence="6">
    <location>
        <begin position="4"/>
        <end position="421"/>
    </location>
</feature>
<organism evidence="7 8">
    <name type="scientific">Oedothorax gibbosus</name>
    <dbReference type="NCBI Taxonomy" id="931172"/>
    <lineage>
        <taxon>Eukaryota</taxon>
        <taxon>Metazoa</taxon>
        <taxon>Ecdysozoa</taxon>
        <taxon>Arthropoda</taxon>
        <taxon>Chelicerata</taxon>
        <taxon>Arachnida</taxon>
        <taxon>Araneae</taxon>
        <taxon>Araneomorphae</taxon>
        <taxon>Entelegynae</taxon>
        <taxon>Araneoidea</taxon>
        <taxon>Linyphiidae</taxon>
        <taxon>Erigoninae</taxon>
        <taxon>Oedothorax</taxon>
    </lineage>
</organism>
<dbReference type="InterPro" id="IPR015943">
    <property type="entry name" value="WD40/YVTN_repeat-like_dom_sf"/>
</dbReference>
<evidence type="ECO:0000259" key="5">
    <source>
        <dbReference type="Pfam" id="PF04840"/>
    </source>
</evidence>
<dbReference type="GO" id="GO:0031902">
    <property type="term" value="C:late endosome membrane"/>
    <property type="evidence" value="ECO:0007669"/>
    <property type="project" value="UniProtKB-SubCell"/>
</dbReference>
<keyword evidence="8" id="KW-1185">Reference proteome</keyword>
<dbReference type="AlphaFoldDB" id="A0AAV6VI88"/>
<dbReference type="SUPFAM" id="SSF50978">
    <property type="entry name" value="WD40 repeat-like"/>
    <property type="match status" value="1"/>
</dbReference>
<keyword evidence="4" id="KW-0458">Lysosome</keyword>
<feature type="domain" description="Vps16 C-terminal" evidence="5">
    <location>
        <begin position="519"/>
        <end position="832"/>
    </location>
</feature>
<evidence type="ECO:0000313" key="7">
    <source>
        <dbReference type="EMBL" id="KAG8195406.1"/>
    </source>
</evidence>
<comment type="subcellular location">
    <subcellularLocation>
        <location evidence="4">Late endosome membrane</location>
        <topology evidence="4">Peripheral membrane protein</topology>
        <orientation evidence="4">Cytoplasmic side</orientation>
    </subcellularLocation>
    <subcellularLocation>
        <location evidence="4">Lysosome membrane</location>
        <topology evidence="4">Peripheral membrane protein</topology>
        <orientation evidence="4">Cytoplasmic side</orientation>
    </subcellularLocation>
    <text evidence="4">Cytoplasmic, peripheral membrane protein associated with late endosomes/lysosomes.</text>
</comment>
<dbReference type="Pfam" id="PF04840">
    <property type="entry name" value="Vps16_C"/>
    <property type="match status" value="1"/>
</dbReference>
<comment type="function">
    <text evidence="4">Plays a role in vesicle-mediated protein trafficking to lysosomal compartments including the endocytic membrane transport and autophagic pathways. Believed to act as a core component of the putative HOPS and CORVET endosomal tethering complexes.</text>
</comment>
<evidence type="ECO:0000256" key="1">
    <source>
        <dbReference type="ARBA" id="ARBA00009250"/>
    </source>
</evidence>
<dbReference type="PANTHER" id="PTHR12811:SF0">
    <property type="entry name" value="VACUOLAR PROTEIN SORTING-ASSOCIATED PROTEIN 16 HOMOLOG"/>
    <property type="match status" value="1"/>
</dbReference>
<dbReference type="GO" id="GO:0006886">
    <property type="term" value="P:intracellular protein transport"/>
    <property type="evidence" value="ECO:0007669"/>
    <property type="project" value="InterPro"/>
</dbReference>
<name>A0AAV6VI88_9ARAC</name>
<evidence type="ECO:0000256" key="3">
    <source>
        <dbReference type="ARBA" id="ARBA00061859"/>
    </source>
</evidence>
<reference evidence="7 8" key="1">
    <citation type="journal article" date="2022" name="Nat. Ecol. Evol.">
        <title>A masculinizing supergene underlies an exaggerated male reproductive morph in a spider.</title>
        <authorList>
            <person name="Hendrickx F."/>
            <person name="De Corte Z."/>
            <person name="Sonet G."/>
            <person name="Van Belleghem S.M."/>
            <person name="Kostlbacher S."/>
            <person name="Vangestel C."/>
        </authorList>
    </citation>
    <scope>NUCLEOTIDE SEQUENCE [LARGE SCALE GENOMIC DNA]</scope>
    <source>
        <strain evidence="7">W744_W776</strain>
    </source>
</reference>
<proteinExistence type="inferred from homology"/>
<evidence type="ECO:0000259" key="6">
    <source>
        <dbReference type="Pfam" id="PF04841"/>
    </source>
</evidence>
<dbReference type="PANTHER" id="PTHR12811">
    <property type="entry name" value="VACUOLAR PROTEIN SORTING VPS16"/>
    <property type="match status" value="1"/>
</dbReference>
<accession>A0AAV6VI88</accession>
<dbReference type="InterPro" id="IPR038132">
    <property type="entry name" value="Vps16_C_sf"/>
</dbReference>
<comment type="caution">
    <text evidence="7">The sequence shown here is derived from an EMBL/GenBank/DDBJ whole genome shotgun (WGS) entry which is preliminary data.</text>
</comment>
<protein>
    <recommendedName>
        <fullName evidence="2 4">Vacuolar protein sorting-associated protein 16 homolog</fullName>
    </recommendedName>
</protein>
<keyword evidence="4" id="KW-0472">Membrane</keyword>
<keyword evidence="4" id="KW-0967">Endosome</keyword>
<keyword evidence="4" id="KW-0653">Protein transport</keyword>
<dbReference type="InterPro" id="IPR016534">
    <property type="entry name" value="VPS16"/>
</dbReference>
<dbReference type="EMBL" id="JAFNEN010000089">
    <property type="protein sequence ID" value="KAG8195406.1"/>
    <property type="molecule type" value="Genomic_DNA"/>
</dbReference>
<dbReference type="GO" id="GO:0033263">
    <property type="term" value="C:CORVET complex"/>
    <property type="evidence" value="ECO:0007669"/>
    <property type="project" value="UniProtKB-UniRule"/>
</dbReference>
<keyword evidence="4" id="KW-0813">Transport</keyword>
<gene>
    <name evidence="7" type="ORF">JTE90_001418</name>
</gene>
<dbReference type="PIRSF" id="PIRSF007949">
    <property type="entry name" value="VPS16"/>
    <property type="match status" value="1"/>
</dbReference>
<dbReference type="GO" id="GO:0030897">
    <property type="term" value="C:HOPS complex"/>
    <property type="evidence" value="ECO:0007669"/>
    <property type="project" value="UniProtKB-UniRule"/>
</dbReference>
<dbReference type="InterPro" id="IPR006926">
    <property type="entry name" value="Vps16_N"/>
</dbReference>
<dbReference type="Pfam" id="PF04841">
    <property type="entry name" value="Vps16_N"/>
    <property type="match status" value="1"/>
</dbReference>
<comment type="subunit">
    <text evidence="3">Core component of at least two putative endosomal tethering complexes, the homotypic fusion and vacuole protein sorting (HOPS) complex and the class C core vacuole/endosome tethering (CORVET) complex. Their common core is composed of the class C Vps proteins VPS11, VPS16, VPS18 and VPS33A, which in HOPS further associates with VPS39 and VPS41 and in CORVET with VPS8 and TGFBRAP1. Interacts with RAB5C. Interacts with STX17, MON1B. Associates with adapter protein complex 3 (AP-3) and clathrin:AP-3 complexes.</text>
</comment>